<keyword evidence="3" id="KW-1185">Reference proteome</keyword>
<organism evidence="2 3">
    <name type="scientific">Nesidiocoris tenuis</name>
    <dbReference type="NCBI Taxonomy" id="355587"/>
    <lineage>
        <taxon>Eukaryota</taxon>
        <taxon>Metazoa</taxon>
        <taxon>Ecdysozoa</taxon>
        <taxon>Arthropoda</taxon>
        <taxon>Hexapoda</taxon>
        <taxon>Insecta</taxon>
        <taxon>Pterygota</taxon>
        <taxon>Neoptera</taxon>
        <taxon>Paraneoptera</taxon>
        <taxon>Hemiptera</taxon>
        <taxon>Heteroptera</taxon>
        <taxon>Panheteroptera</taxon>
        <taxon>Cimicomorpha</taxon>
        <taxon>Miridae</taxon>
        <taxon>Dicyphina</taxon>
        <taxon>Nesidiocoris</taxon>
    </lineage>
</organism>
<sequence>MSGNVGKVGGFCHESDEGDRIALLPGKGQLSRKTSLINVTHSHRRDLGAPVLGLSSAKTEAARNTGNRQWEMEGTGGGGTATR</sequence>
<proteinExistence type="predicted"/>
<name>A0ABN7AVG3_9HEMI</name>
<reference evidence="2 3" key="1">
    <citation type="submission" date="2023-09" db="EMBL/GenBank/DDBJ databases">
        <title>Nesidiocoris tenuis whole genome shotgun sequence.</title>
        <authorList>
            <person name="Shibata T."/>
            <person name="Shimoda M."/>
            <person name="Kobayashi T."/>
            <person name="Uehara T."/>
        </authorList>
    </citation>
    <scope>NUCLEOTIDE SEQUENCE [LARGE SCALE GENOMIC DNA]</scope>
    <source>
        <strain evidence="2 3">Japan</strain>
    </source>
</reference>
<dbReference type="Proteomes" id="UP001307889">
    <property type="component" value="Chromosome 6"/>
</dbReference>
<evidence type="ECO:0000313" key="3">
    <source>
        <dbReference type="Proteomes" id="UP001307889"/>
    </source>
</evidence>
<protein>
    <submittedName>
        <fullName evidence="2">Uncharacterized protein</fullName>
    </submittedName>
</protein>
<feature type="compositionally biased region" description="Polar residues" evidence="1">
    <location>
        <begin position="59"/>
        <end position="68"/>
    </location>
</feature>
<gene>
    <name evidence="2" type="ORF">NTJ_08742</name>
</gene>
<accession>A0ABN7AVG3</accession>
<feature type="compositionally biased region" description="Gly residues" evidence="1">
    <location>
        <begin position="74"/>
        <end position="83"/>
    </location>
</feature>
<evidence type="ECO:0000256" key="1">
    <source>
        <dbReference type="SAM" id="MobiDB-lite"/>
    </source>
</evidence>
<dbReference type="EMBL" id="AP028914">
    <property type="protein sequence ID" value="BES95933.1"/>
    <property type="molecule type" value="Genomic_DNA"/>
</dbReference>
<evidence type="ECO:0000313" key="2">
    <source>
        <dbReference type="EMBL" id="BES95933.1"/>
    </source>
</evidence>
<feature type="region of interest" description="Disordered" evidence="1">
    <location>
        <begin position="59"/>
        <end position="83"/>
    </location>
</feature>